<evidence type="ECO:0000256" key="2">
    <source>
        <dbReference type="ARBA" id="ARBA00007524"/>
    </source>
</evidence>
<keyword evidence="5 6" id="KW-0472">Membrane</keyword>
<accession>A0A7Y9XZV8</accession>
<comment type="subcellular location">
    <subcellularLocation>
        <location evidence="1">Membrane</location>
        <topology evidence="1">Multi-pass membrane protein</topology>
    </subcellularLocation>
</comment>
<dbReference type="Gene3D" id="1.20.1260.100">
    <property type="entry name" value="TspO/MBR protein"/>
    <property type="match status" value="1"/>
</dbReference>
<dbReference type="Pfam" id="PF03073">
    <property type="entry name" value="TspO_MBR"/>
    <property type="match status" value="1"/>
</dbReference>
<evidence type="ECO:0000256" key="1">
    <source>
        <dbReference type="ARBA" id="ARBA00004141"/>
    </source>
</evidence>
<organism evidence="7 8">
    <name type="scientific">Novosphingobium marinum</name>
    <dbReference type="NCBI Taxonomy" id="1514948"/>
    <lineage>
        <taxon>Bacteria</taxon>
        <taxon>Pseudomonadati</taxon>
        <taxon>Pseudomonadota</taxon>
        <taxon>Alphaproteobacteria</taxon>
        <taxon>Sphingomonadales</taxon>
        <taxon>Sphingomonadaceae</taxon>
        <taxon>Novosphingobium</taxon>
    </lineage>
</organism>
<evidence type="ECO:0000256" key="5">
    <source>
        <dbReference type="ARBA" id="ARBA00023136"/>
    </source>
</evidence>
<dbReference type="GO" id="GO:0033013">
    <property type="term" value="P:tetrapyrrole metabolic process"/>
    <property type="evidence" value="ECO:0007669"/>
    <property type="project" value="UniProtKB-ARBA"/>
</dbReference>
<keyword evidence="3 6" id="KW-0812">Transmembrane</keyword>
<evidence type="ECO:0000256" key="6">
    <source>
        <dbReference type="SAM" id="Phobius"/>
    </source>
</evidence>
<comment type="caution">
    <text evidence="7">The sequence shown here is derived from an EMBL/GenBank/DDBJ whole genome shotgun (WGS) entry which is preliminary data.</text>
</comment>
<feature type="transmembrane region" description="Helical" evidence="6">
    <location>
        <begin position="47"/>
        <end position="67"/>
    </location>
</feature>
<comment type="similarity">
    <text evidence="2">Belongs to the TspO/BZRP family.</text>
</comment>
<feature type="transmembrane region" description="Helical" evidence="6">
    <location>
        <begin position="79"/>
        <end position="99"/>
    </location>
</feature>
<protein>
    <submittedName>
        <fullName evidence="7">Tryptophan-rich sensory protein</fullName>
    </submittedName>
</protein>
<dbReference type="InterPro" id="IPR038330">
    <property type="entry name" value="TspO/MBR-related_sf"/>
</dbReference>
<dbReference type="AlphaFoldDB" id="A0A7Y9XZV8"/>
<keyword evidence="8" id="KW-1185">Reference proteome</keyword>
<evidence type="ECO:0000256" key="3">
    <source>
        <dbReference type="ARBA" id="ARBA00022692"/>
    </source>
</evidence>
<dbReference type="PANTHER" id="PTHR10057">
    <property type="entry name" value="PERIPHERAL-TYPE BENZODIAZEPINE RECEPTOR"/>
    <property type="match status" value="1"/>
</dbReference>
<dbReference type="EMBL" id="JACBZF010000005">
    <property type="protein sequence ID" value="NYH96390.1"/>
    <property type="molecule type" value="Genomic_DNA"/>
</dbReference>
<dbReference type="CDD" id="cd15904">
    <property type="entry name" value="TSPO_MBR"/>
    <property type="match status" value="1"/>
</dbReference>
<evidence type="ECO:0000256" key="4">
    <source>
        <dbReference type="ARBA" id="ARBA00022989"/>
    </source>
</evidence>
<gene>
    <name evidence="7" type="ORF">FHS75_002729</name>
</gene>
<dbReference type="InterPro" id="IPR004307">
    <property type="entry name" value="TspO_MBR"/>
</dbReference>
<name>A0A7Y9XZV8_9SPHN</name>
<dbReference type="PIRSF" id="PIRSF005859">
    <property type="entry name" value="PBR"/>
    <property type="match status" value="1"/>
</dbReference>
<dbReference type="RefSeq" id="WP_179408234.1">
    <property type="nucleotide sequence ID" value="NZ_BMGF01000005.1"/>
</dbReference>
<feature type="transmembrane region" description="Helical" evidence="6">
    <location>
        <begin position="105"/>
        <end position="123"/>
    </location>
</feature>
<dbReference type="Proteomes" id="UP000522081">
    <property type="component" value="Unassembled WGS sequence"/>
</dbReference>
<dbReference type="GO" id="GO:0016020">
    <property type="term" value="C:membrane"/>
    <property type="evidence" value="ECO:0007669"/>
    <property type="project" value="UniProtKB-SubCell"/>
</dbReference>
<evidence type="ECO:0000313" key="7">
    <source>
        <dbReference type="EMBL" id="NYH96390.1"/>
    </source>
</evidence>
<feature type="transmembrane region" description="Helical" evidence="6">
    <location>
        <begin position="5"/>
        <end position="27"/>
    </location>
</feature>
<sequence>MSRSWILPVIVAAIAAIVIAVLGGTITQLGPWYEGLSKPEWTPPRPAFPLVWTIIFMLAAFAGVTAWRAAPNTRVADTVVGLFALNGFLNILWSFLFFRLQRPDWAFAELVFLWVSIAVLVAYCGRYSRFAGLLLVPYLAWVSVAGALNWQVVQLNGPFG</sequence>
<dbReference type="PANTHER" id="PTHR10057:SF0">
    <property type="entry name" value="TRANSLOCATOR PROTEIN"/>
    <property type="match status" value="1"/>
</dbReference>
<keyword evidence="4 6" id="KW-1133">Transmembrane helix</keyword>
<evidence type="ECO:0000313" key="8">
    <source>
        <dbReference type="Proteomes" id="UP000522081"/>
    </source>
</evidence>
<feature type="transmembrane region" description="Helical" evidence="6">
    <location>
        <begin position="130"/>
        <end position="150"/>
    </location>
</feature>
<reference evidence="7 8" key="1">
    <citation type="submission" date="2020-07" db="EMBL/GenBank/DDBJ databases">
        <title>Genomic Encyclopedia of Type Strains, Phase IV (KMG-IV): sequencing the most valuable type-strain genomes for metagenomic binning, comparative biology and taxonomic classification.</title>
        <authorList>
            <person name="Goeker M."/>
        </authorList>
    </citation>
    <scope>NUCLEOTIDE SEQUENCE [LARGE SCALE GENOMIC DNA]</scope>
    <source>
        <strain evidence="7 8">DSM 29043</strain>
    </source>
</reference>
<dbReference type="FunFam" id="1.20.1260.100:FF:000001">
    <property type="entry name" value="translocator protein 2"/>
    <property type="match status" value="1"/>
</dbReference>
<proteinExistence type="inferred from homology"/>